<evidence type="ECO:0000256" key="14">
    <source>
        <dbReference type="ARBA" id="ARBA00023198"/>
    </source>
</evidence>
<comment type="caution">
    <text evidence="19">The sequence shown here is derived from an EMBL/GenBank/DDBJ whole genome shotgun (WGS) entry which is preliminary data.</text>
</comment>
<evidence type="ECO:0000259" key="18">
    <source>
        <dbReference type="PROSITE" id="PS50104"/>
    </source>
</evidence>
<dbReference type="SMART" id="SM00255">
    <property type="entry name" value="TIR"/>
    <property type="match status" value="1"/>
</dbReference>
<keyword evidence="5 17" id="KW-0812">Transmembrane</keyword>
<feature type="domain" description="TIR" evidence="18">
    <location>
        <begin position="605"/>
        <end position="748"/>
    </location>
</feature>
<dbReference type="GO" id="GO:0005886">
    <property type="term" value="C:plasma membrane"/>
    <property type="evidence" value="ECO:0007669"/>
    <property type="project" value="TreeGrafter"/>
</dbReference>
<keyword evidence="10 17" id="KW-0472">Membrane</keyword>
<dbReference type="Gene3D" id="3.40.50.10140">
    <property type="entry name" value="Toll/interleukin-1 receptor homology (TIR) domain"/>
    <property type="match status" value="1"/>
</dbReference>
<dbReference type="GO" id="GO:0043235">
    <property type="term" value="C:receptor complex"/>
    <property type="evidence" value="ECO:0007669"/>
    <property type="project" value="TreeGrafter"/>
</dbReference>
<feature type="disulfide bond" evidence="16">
    <location>
        <begin position="398"/>
        <end position="420"/>
    </location>
</feature>
<keyword evidence="7" id="KW-0677">Repeat</keyword>
<dbReference type="SMART" id="SM00369">
    <property type="entry name" value="LRR_TYP"/>
    <property type="match status" value="7"/>
</dbReference>
<dbReference type="AlphaFoldDB" id="A0A9N7ZC77"/>
<keyword evidence="6" id="KW-0732">Signal</keyword>
<evidence type="ECO:0000256" key="17">
    <source>
        <dbReference type="SAM" id="Phobius"/>
    </source>
</evidence>
<name>A0A9N7ZC77_PLEPL</name>
<dbReference type="InterPro" id="IPR035897">
    <property type="entry name" value="Toll_tir_struct_dom_sf"/>
</dbReference>
<keyword evidence="11 16" id="KW-1015">Disulfide bond</keyword>
<evidence type="ECO:0000313" key="19">
    <source>
        <dbReference type="EMBL" id="CAB1457727.1"/>
    </source>
</evidence>
<dbReference type="GO" id="GO:0002224">
    <property type="term" value="P:toll-like receptor signaling pathway"/>
    <property type="evidence" value="ECO:0007669"/>
    <property type="project" value="UniProtKB-UniRule"/>
</dbReference>
<gene>
    <name evidence="19" type="ORF">PLEPLA_LOCUS45551</name>
</gene>
<dbReference type="PRINTS" id="PR01537">
    <property type="entry name" value="INTRLKN1R1F"/>
</dbReference>
<keyword evidence="13" id="KW-0325">Glycoprotein</keyword>
<evidence type="ECO:0000256" key="5">
    <source>
        <dbReference type="ARBA" id="ARBA00022692"/>
    </source>
</evidence>
<dbReference type="PROSITE" id="PS50104">
    <property type="entry name" value="TIR"/>
    <property type="match status" value="1"/>
</dbReference>
<organism evidence="19 20">
    <name type="scientific">Pleuronectes platessa</name>
    <name type="common">European plaice</name>
    <dbReference type="NCBI Taxonomy" id="8262"/>
    <lineage>
        <taxon>Eukaryota</taxon>
        <taxon>Metazoa</taxon>
        <taxon>Chordata</taxon>
        <taxon>Craniata</taxon>
        <taxon>Vertebrata</taxon>
        <taxon>Euteleostomi</taxon>
        <taxon>Actinopterygii</taxon>
        <taxon>Neopterygii</taxon>
        <taxon>Teleostei</taxon>
        <taxon>Neoteleostei</taxon>
        <taxon>Acanthomorphata</taxon>
        <taxon>Carangaria</taxon>
        <taxon>Pleuronectiformes</taxon>
        <taxon>Pleuronectoidei</taxon>
        <taxon>Pleuronectidae</taxon>
        <taxon>Pleuronectes</taxon>
    </lineage>
</organism>
<dbReference type="PIRSF" id="PIRSF037595">
    <property type="entry name" value="Toll-like_receptor"/>
    <property type="match status" value="1"/>
</dbReference>
<dbReference type="Proteomes" id="UP001153269">
    <property type="component" value="Unassembled WGS sequence"/>
</dbReference>
<evidence type="ECO:0000256" key="11">
    <source>
        <dbReference type="ARBA" id="ARBA00023157"/>
    </source>
</evidence>
<evidence type="ECO:0000313" key="20">
    <source>
        <dbReference type="Proteomes" id="UP001153269"/>
    </source>
</evidence>
<evidence type="ECO:0000256" key="16">
    <source>
        <dbReference type="PIRSR" id="PIRSR037595-2"/>
    </source>
</evidence>
<dbReference type="InterPro" id="IPR003591">
    <property type="entry name" value="Leu-rich_rpt_typical-subtyp"/>
</dbReference>
<dbReference type="EMBL" id="CADEAL010004355">
    <property type="protein sequence ID" value="CAB1457727.1"/>
    <property type="molecule type" value="Genomic_DNA"/>
</dbReference>
<evidence type="ECO:0000256" key="7">
    <source>
        <dbReference type="ARBA" id="ARBA00022737"/>
    </source>
</evidence>
<dbReference type="SUPFAM" id="SSF52200">
    <property type="entry name" value="Toll/Interleukin receptor TIR domain"/>
    <property type="match status" value="1"/>
</dbReference>
<reference evidence="19" key="1">
    <citation type="submission" date="2020-03" db="EMBL/GenBank/DDBJ databases">
        <authorList>
            <person name="Weist P."/>
        </authorList>
    </citation>
    <scope>NUCLEOTIDE SEQUENCE</scope>
</reference>
<comment type="function">
    <text evidence="15">Cooperates with LY96 to mediate the innate immune response to bacterial lipoproteins and other microbial cell wall components. Cooperates with TLR1 or TLR6 to mediate the innate immune response to bacterial lipoproteins or lipopeptides. Acts via MYD88 and TRAF6, leading to NF-kappa-B activation, cytokine secretion and the inflammatory response.</text>
</comment>
<feature type="transmembrane region" description="Helical" evidence="17">
    <location>
        <begin position="554"/>
        <end position="576"/>
    </location>
</feature>
<dbReference type="FunFam" id="3.40.50.10140:FF:000001">
    <property type="entry name" value="Toll-like receptor 2"/>
    <property type="match status" value="1"/>
</dbReference>
<keyword evidence="12 15" id="KW-0675">Receptor</keyword>
<evidence type="ECO:0000256" key="8">
    <source>
        <dbReference type="ARBA" id="ARBA00022859"/>
    </source>
</evidence>
<dbReference type="PROSITE" id="PS51450">
    <property type="entry name" value="LRR"/>
    <property type="match status" value="3"/>
</dbReference>
<evidence type="ECO:0000256" key="9">
    <source>
        <dbReference type="ARBA" id="ARBA00022989"/>
    </source>
</evidence>
<dbReference type="SMART" id="SM00364">
    <property type="entry name" value="LRR_BAC"/>
    <property type="match status" value="6"/>
</dbReference>
<keyword evidence="14 15" id="KW-0395">Inflammatory response</keyword>
<sequence>MKHRGTAQTRNLRKVPAAPPQHITQLDLSFNTVETIMQDDFLAYASLRSLILTHNKIKTIQGRAFVPLTHLETLDLSMNQLAALSADWFKNLFSLEHLNLLGNRYKTLGEVDLFQPLKKLKTLQFGGPDLQSVRETDFSGLSGLQELVFDGKNLLNYTEGSLRRIGPISRVTLGLNGSFNRNPTLVEAVLSDVAHPTTTLTFTETDFISKYEMYPLQVAFNGGITHIIFRNIIMTTAASMALLKILPDSNISTLALEDAKLHLFPLGDIWMIPNSFQLEVAVFKNVDVPEFLKFPPVFFLLRGVRRVSLQNSKVFALPCESTADFPKLEYMDVSDNFFSDLALSNMMCDGRGGLWSLRTLNVSGNHLRSLNSHLFTKLENLTNIDMSGNMLHVMPETCNWPPSLTFLNLSSTHLTKVTSCLPPSLHTLDLSNNELTVFNVGLPLLTELYITGNKIKSLPVGGLYPRLVAIFIHNNNLQTFSRNDLNAFDSLRSLEAAGNTYICSCDFVELVTSGLTKHGVRIEDGLKSYICNSPDASRGTSVADVRLSAFECQAALSISLLCLGLLVVCLLIAGLCHKYNAAWYMEMIWAWLRAKRKPKLKKGALEYDAFVSYSEMDSGWVDAHLVPELEQSEPPLRLCLHKRDFHPGGWIMDNIMDAVEKSRKTLFVLSQHFVQSEWCKYELDYTHFRWFDQNDDTVVLILLEPIDKETIPKKFCRLRRVMNSRTYLEWPDDDNMVERFWQSLRAAIKDQ</sequence>
<evidence type="ECO:0000256" key="1">
    <source>
        <dbReference type="ARBA" id="ARBA00004479"/>
    </source>
</evidence>
<dbReference type="InterPro" id="IPR032675">
    <property type="entry name" value="LRR_dom_sf"/>
</dbReference>
<dbReference type="GO" id="GO:0004888">
    <property type="term" value="F:transmembrane signaling receptor activity"/>
    <property type="evidence" value="ECO:0007669"/>
    <property type="project" value="InterPro"/>
</dbReference>
<dbReference type="PANTHER" id="PTHR24365">
    <property type="entry name" value="TOLL-LIKE RECEPTOR"/>
    <property type="match status" value="1"/>
</dbReference>
<evidence type="ECO:0000256" key="13">
    <source>
        <dbReference type="ARBA" id="ARBA00023180"/>
    </source>
</evidence>
<evidence type="ECO:0000256" key="15">
    <source>
        <dbReference type="PIRNR" id="PIRNR037595"/>
    </source>
</evidence>
<comment type="similarity">
    <text evidence="2 15">Belongs to the Toll-like receptor family.</text>
</comment>
<keyword evidence="20" id="KW-1185">Reference proteome</keyword>
<proteinExistence type="inferred from homology"/>
<keyword evidence="8 15" id="KW-0391">Immunity</keyword>
<dbReference type="Pfam" id="PF13855">
    <property type="entry name" value="LRR_8"/>
    <property type="match status" value="2"/>
</dbReference>
<comment type="subcellular location">
    <subcellularLocation>
        <location evidence="1">Membrane</location>
        <topology evidence="1">Single-pass type I membrane protein</topology>
    </subcellularLocation>
</comment>
<dbReference type="InterPro" id="IPR017241">
    <property type="entry name" value="Toll-like_receptor"/>
</dbReference>
<evidence type="ECO:0000256" key="3">
    <source>
        <dbReference type="ARBA" id="ARBA00022588"/>
    </source>
</evidence>
<keyword evidence="4" id="KW-0433">Leucine-rich repeat</keyword>
<accession>A0A9N7ZC77</accession>
<dbReference type="Pfam" id="PF01582">
    <property type="entry name" value="TIR"/>
    <property type="match status" value="1"/>
</dbReference>
<dbReference type="GO" id="GO:0042497">
    <property type="term" value="F:triacyl lipopeptide binding"/>
    <property type="evidence" value="ECO:0007669"/>
    <property type="project" value="TreeGrafter"/>
</dbReference>
<dbReference type="GO" id="GO:0006954">
    <property type="term" value="P:inflammatory response"/>
    <property type="evidence" value="ECO:0007669"/>
    <property type="project" value="UniProtKB-UniRule"/>
</dbReference>
<keyword evidence="9 17" id="KW-1133">Transmembrane helix</keyword>
<evidence type="ECO:0000256" key="6">
    <source>
        <dbReference type="ARBA" id="ARBA00022729"/>
    </source>
</evidence>
<evidence type="ECO:0000256" key="10">
    <source>
        <dbReference type="ARBA" id="ARBA00023136"/>
    </source>
</evidence>
<feature type="disulfide bond" evidence="16">
    <location>
        <begin position="319"/>
        <end position="348"/>
    </location>
</feature>
<protein>
    <recommendedName>
        <fullName evidence="15">Toll-like receptor 2</fullName>
    </recommendedName>
</protein>
<dbReference type="GO" id="GO:0045087">
    <property type="term" value="P:innate immune response"/>
    <property type="evidence" value="ECO:0007669"/>
    <property type="project" value="UniProtKB-UniRule"/>
</dbReference>
<evidence type="ECO:0000256" key="2">
    <source>
        <dbReference type="ARBA" id="ARBA00009634"/>
    </source>
</evidence>
<evidence type="ECO:0000256" key="4">
    <source>
        <dbReference type="ARBA" id="ARBA00022614"/>
    </source>
</evidence>
<dbReference type="PANTHER" id="PTHR24365:SF17">
    <property type="entry name" value="TOLL-LIKE RECEPTOR 2"/>
    <property type="match status" value="1"/>
</dbReference>
<dbReference type="Gene3D" id="3.80.10.10">
    <property type="entry name" value="Ribonuclease Inhibitor"/>
    <property type="match status" value="1"/>
</dbReference>
<keyword evidence="3 15" id="KW-0399">Innate immunity</keyword>
<evidence type="ECO:0000256" key="12">
    <source>
        <dbReference type="ARBA" id="ARBA00023170"/>
    </source>
</evidence>
<dbReference type="SUPFAM" id="SSF52058">
    <property type="entry name" value="L domain-like"/>
    <property type="match status" value="2"/>
</dbReference>
<dbReference type="InterPro" id="IPR001611">
    <property type="entry name" value="Leu-rich_rpt"/>
</dbReference>
<dbReference type="InterPro" id="IPR000157">
    <property type="entry name" value="TIR_dom"/>
</dbReference>